<keyword evidence="12" id="KW-1185">Reference proteome</keyword>
<evidence type="ECO:0000256" key="7">
    <source>
        <dbReference type="PIRNR" id="PIRNR000077"/>
    </source>
</evidence>
<dbReference type="CDD" id="cd02947">
    <property type="entry name" value="TRX_family"/>
    <property type="match status" value="1"/>
</dbReference>
<feature type="site" description="Deprotonates C-terminal active site Cys" evidence="8">
    <location>
        <position position="26"/>
    </location>
</feature>
<dbReference type="PRINTS" id="PR00421">
    <property type="entry name" value="THIOREDOXIN"/>
</dbReference>
<dbReference type="PROSITE" id="PS51352">
    <property type="entry name" value="THIOREDOXIN_2"/>
    <property type="match status" value="1"/>
</dbReference>
<feature type="site" description="Contributes to redox potential value" evidence="8">
    <location>
        <position position="33"/>
    </location>
</feature>
<reference evidence="11" key="1">
    <citation type="submission" date="2021-01" db="EMBL/GenBank/DDBJ databases">
        <title>Modified the classification status of verrucomicrobia.</title>
        <authorList>
            <person name="Feng X."/>
        </authorList>
    </citation>
    <scope>NUCLEOTIDE SEQUENCE</scope>
    <source>
        <strain evidence="11">KCTC 13126</strain>
    </source>
</reference>
<feature type="active site" description="Nucleophile" evidence="8">
    <location>
        <position position="32"/>
    </location>
</feature>
<evidence type="ECO:0000256" key="4">
    <source>
        <dbReference type="ARBA" id="ARBA00023157"/>
    </source>
</evidence>
<keyword evidence="2" id="KW-0813">Transport</keyword>
<feature type="site" description="Contributes to redox potential value" evidence="8">
    <location>
        <position position="34"/>
    </location>
</feature>
<evidence type="ECO:0000313" key="11">
    <source>
        <dbReference type="EMBL" id="MBK1878062.1"/>
    </source>
</evidence>
<accession>A0A934VQ78</accession>
<feature type="domain" description="Thioredoxin" evidence="10">
    <location>
        <begin position="1"/>
        <end position="107"/>
    </location>
</feature>
<keyword evidence="5 9" id="KW-0676">Redox-active center</keyword>
<comment type="similarity">
    <text evidence="1 7">Belongs to the thioredoxin family.</text>
</comment>
<keyword evidence="4 9" id="KW-1015">Disulfide bond</keyword>
<evidence type="ECO:0000256" key="5">
    <source>
        <dbReference type="ARBA" id="ARBA00023284"/>
    </source>
</evidence>
<evidence type="ECO:0000259" key="10">
    <source>
        <dbReference type="PROSITE" id="PS51352"/>
    </source>
</evidence>
<evidence type="ECO:0000256" key="8">
    <source>
        <dbReference type="PIRSR" id="PIRSR000077-1"/>
    </source>
</evidence>
<dbReference type="PIRSF" id="PIRSF000077">
    <property type="entry name" value="Thioredoxin"/>
    <property type="match status" value="1"/>
</dbReference>
<feature type="active site" description="Nucleophile" evidence="8">
    <location>
        <position position="35"/>
    </location>
</feature>
<dbReference type="GO" id="GO:0015035">
    <property type="term" value="F:protein-disulfide reductase activity"/>
    <property type="evidence" value="ECO:0007669"/>
    <property type="project" value="UniProtKB-UniRule"/>
</dbReference>
<dbReference type="Pfam" id="PF00085">
    <property type="entry name" value="Thioredoxin"/>
    <property type="match status" value="1"/>
</dbReference>
<feature type="disulfide bond" description="Redox-active" evidence="9">
    <location>
        <begin position="32"/>
        <end position="35"/>
    </location>
</feature>
<dbReference type="InterPro" id="IPR013766">
    <property type="entry name" value="Thioredoxin_domain"/>
</dbReference>
<evidence type="ECO:0000256" key="6">
    <source>
        <dbReference type="NCBIfam" id="TIGR01068"/>
    </source>
</evidence>
<evidence type="ECO:0000313" key="12">
    <source>
        <dbReference type="Proteomes" id="UP000617628"/>
    </source>
</evidence>
<dbReference type="PROSITE" id="PS00194">
    <property type="entry name" value="THIOREDOXIN_1"/>
    <property type="match status" value="1"/>
</dbReference>
<dbReference type="EMBL" id="JAENIL010000025">
    <property type="protein sequence ID" value="MBK1878062.1"/>
    <property type="molecule type" value="Genomic_DNA"/>
</dbReference>
<dbReference type="NCBIfam" id="TIGR01068">
    <property type="entry name" value="thioredoxin"/>
    <property type="match status" value="1"/>
</dbReference>
<name>A0A934VQ78_9BACT</name>
<evidence type="ECO:0000256" key="3">
    <source>
        <dbReference type="ARBA" id="ARBA00022982"/>
    </source>
</evidence>
<sequence>MADIINLNEQSFNDAISSANGPVLVDFWAPWCGPCKAIAPLLEEIAGELDGKAAITKVNVDENSAIAAKYNVRAIPTLILFKGGEQVDTIVGMIGKDDLKAKIEAHV</sequence>
<dbReference type="RefSeq" id="WP_200356275.1">
    <property type="nucleotide sequence ID" value="NZ_JAENIL010000025.1"/>
</dbReference>
<dbReference type="SUPFAM" id="SSF52833">
    <property type="entry name" value="Thioredoxin-like"/>
    <property type="match status" value="1"/>
</dbReference>
<dbReference type="GO" id="GO:0005829">
    <property type="term" value="C:cytosol"/>
    <property type="evidence" value="ECO:0007669"/>
    <property type="project" value="TreeGrafter"/>
</dbReference>
<dbReference type="InterPro" id="IPR036249">
    <property type="entry name" value="Thioredoxin-like_sf"/>
</dbReference>
<comment type="caution">
    <text evidence="11">The sequence shown here is derived from an EMBL/GenBank/DDBJ whole genome shotgun (WGS) entry which is preliminary data.</text>
</comment>
<proteinExistence type="inferred from homology"/>
<dbReference type="Proteomes" id="UP000617628">
    <property type="component" value="Unassembled WGS sequence"/>
</dbReference>
<dbReference type="InterPro" id="IPR005746">
    <property type="entry name" value="Thioredoxin"/>
</dbReference>
<dbReference type="GO" id="GO:0045454">
    <property type="term" value="P:cell redox homeostasis"/>
    <property type="evidence" value="ECO:0007669"/>
    <property type="project" value="TreeGrafter"/>
</dbReference>
<dbReference type="PANTHER" id="PTHR45663:SF11">
    <property type="entry name" value="GEO12009P1"/>
    <property type="match status" value="1"/>
</dbReference>
<gene>
    <name evidence="11" type="primary">trxA</name>
    <name evidence="11" type="ORF">JIN87_14380</name>
</gene>
<dbReference type="FunFam" id="3.40.30.10:FF:000001">
    <property type="entry name" value="Thioredoxin"/>
    <property type="match status" value="1"/>
</dbReference>
<dbReference type="PANTHER" id="PTHR45663">
    <property type="entry name" value="GEO12009P1"/>
    <property type="match status" value="1"/>
</dbReference>
<evidence type="ECO:0000256" key="1">
    <source>
        <dbReference type="ARBA" id="ARBA00008987"/>
    </source>
</evidence>
<organism evidence="11 12">
    <name type="scientific">Pelagicoccus mobilis</name>
    <dbReference type="NCBI Taxonomy" id="415221"/>
    <lineage>
        <taxon>Bacteria</taxon>
        <taxon>Pseudomonadati</taxon>
        <taxon>Verrucomicrobiota</taxon>
        <taxon>Opitutia</taxon>
        <taxon>Puniceicoccales</taxon>
        <taxon>Pelagicoccaceae</taxon>
        <taxon>Pelagicoccus</taxon>
    </lineage>
</organism>
<protein>
    <recommendedName>
        <fullName evidence="6 7">Thioredoxin</fullName>
    </recommendedName>
</protein>
<dbReference type="Gene3D" id="3.40.30.10">
    <property type="entry name" value="Glutaredoxin"/>
    <property type="match status" value="1"/>
</dbReference>
<dbReference type="InterPro" id="IPR017937">
    <property type="entry name" value="Thioredoxin_CS"/>
</dbReference>
<dbReference type="AlphaFoldDB" id="A0A934VQ78"/>
<evidence type="ECO:0000256" key="9">
    <source>
        <dbReference type="PIRSR" id="PIRSR000077-4"/>
    </source>
</evidence>
<evidence type="ECO:0000256" key="2">
    <source>
        <dbReference type="ARBA" id="ARBA00022448"/>
    </source>
</evidence>
<keyword evidence="3" id="KW-0249">Electron transport</keyword>